<dbReference type="EMBL" id="CP003280">
    <property type="protein sequence ID" value="AFL82363.1"/>
    <property type="molecule type" value="Genomic_DNA"/>
</dbReference>
<dbReference type="SFLD" id="SFLDS00003">
    <property type="entry name" value="Haloacid_Dehalogenase"/>
    <property type="match status" value="1"/>
</dbReference>
<feature type="binding site" evidence="7">
    <location>
        <position position="9"/>
    </location>
    <ligand>
        <name>Mg(2+)</name>
        <dbReference type="ChEBI" id="CHEBI:18420"/>
    </ligand>
</feature>
<dbReference type="AlphaFoldDB" id="I3YZE5"/>
<comment type="subunit">
    <text evidence="3">Homotetramer.</text>
</comment>
<dbReference type="Pfam" id="PF08282">
    <property type="entry name" value="Hydrolase_3"/>
    <property type="match status" value="1"/>
</dbReference>
<keyword evidence="5" id="KW-0378">Hydrolase</keyword>
<dbReference type="FunFam" id="3.40.50.1000:FF:000029">
    <property type="entry name" value="3-deoxy-D-manno-octulosonate 8-phosphate phosphatase KdsC"/>
    <property type="match status" value="1"/>
</dbReference>
<dbReference type="GO" id="GO:0046872">
    <property type="term" value="F:metal ion binding"/>
    <property type="evidence" value="ECO:0007669"/>
    <property type="project" value="UniProtKB-KW"/>
</dbReference>
<evidence type="ECO:0000256" key="6">
    <source>
        <dbReference type="ARBA" id="ARBA00022842"/>
    </source>
</evidence>
<dbReference type="NCBIfam" id="TIGR01670">
    <property type="entry name" value="KdsC-phosphatas"/>
    <property type="match status" value="1"/>
</dbReference>
<dbReference type="OrthoDB" id="9805604at2"/>
<dbReference type="PIRSF" id="PIRSF006118">
    <property type="entry name" value="KDO8-P_Ptase"/>
    <property type="match status" value="1"/>
</dbReference>
<dbReference type="Proteomes" id="UP000006049">
    <property type="component" value="Chromosome"/>
</dbReference>
<dbReference type="PANTHER" id="PTHR21485">
    <property type="entry name" value="HAD SUPERFAMILY MEMBERS CMAS AND KDSC"/>
    <property type="match status" value="1"/>
</dbReference>
<dbReference type="KEGG" id="asl:Aeqsu_2922"/>
<dbReference type="SFLD" id="SFLDG01136">
    <property type="entry name" value="C1.6:_Phosphoserine_Phosphatas"/>
    <property type="match status" value="1"/>
</dbReference>
<keyword evidence="9" id="KW-1185">Reference proteome</keyword>
<dbReference type="SUPFAM" id="SSF56784">
    <property type="entry name" value="HAD-like"/>
    <property type="match status" value="1"/>
</dbReference>
<evidence type="ECO:0000256" key="4">
    <source>
        <dbReference type="ARBA" id="ARBA00022723"/>
    </source>
</evidence>
<dbReference type="InterPro" id="IPR036412">
    <property type="entry name" value="HAD-like_sf"/>
</dbReference>
<keyword evidence="4 7" id="KW-0479">Metal-binding</keyword>
<dbReference type="RefSeq" id="WP_014783612.1">
    <property type="nucleotide sequence ID" value="NC_018013.1"/>
</dbReference>
<dbReference type="Gene3D" id="3.40.50.1000">
    <property type="entry name" value="HAD superfamily/HAD-like"/>
    <property type="match status" value="1"/>
</dbReference>
<dbReference type="InterPro" id="IPR023214">
    <property type="entry name" value="HAD_sf"/>
</dbReference>
<dbReference type="InterPro" id="IPR050793">
    <property type="entry name" value="CMP-NeuNAc_synthase"/>
</dbReference>
<organism evidence="8 9">
    <name type="scientific">Aequorivita sublithincola (strain DSM 14238 / LMG 21431 / ACAM 643 / 9-3)</name>
    <dbReference type="NCBI Taxonomy" id="746697"/>
    <lineage>
        <taxon>Bacteria</taxon>
        <taxon>Pseudomonadati</taxon>
        <taxon>Bacteroidota</taxon>
        <taxon>Flavobacteriia</taxon>
        <taxon>Flavobacteriales</taxon>
        <taxon>Flavobacteriaceae</taxon>
        <taxon>Aequorivita</taxon>
    </lineage>
</organism>
<accession>I3YZE5</accession>
<proteinExistence type="inferred from homology"/>
<evidence type="ECO:0000256" key="1">
    <source>
        <dbReference type="ARBA" id="ARBA00001946"/>
    </source>
</evidence>
<evidence type="ECO:0000256" key="3">
    <source>
        <dbReference type="ARBA" id="ARBA00011881"/>
    </source>
</evidence>
<protein>
    <submittedName>
        <fullName evidence="8">3-deoxy-D-manno-octulosonate 8-phosphate phosphatase, YrbI family</fullName>
    </submittedName>
</protein>
<evidence type="ECO:0000256" key="2">
    <source>
        <dbReference type="ARBA" id="ARBA00005893"/>
    </source>
</evidence>
<evidence type="ECO:0000256" key="5">
    <source>
        <dbReference type="ARBA" id="ARBA00022801"/>
    </source>
</evidence>
<sequence>MLPKLVLTDIDGVWTDGGMYYDQTGNEWKKFNTADSAGVLFLKLLNIPIGIITGENVKMVSRRADKLQVDFCFLGVRDKVRVAEELCTKLNIGLDEVAYIGDDINDILLLEKVGFSATPANAPSYIKEKVNFITTKNGGDGAFREFVEHILSQNGLMNRVLIKYMKSQTKLKQ</sequence>
<dbReference type="PANTHER" id="PTHR21485:SF3">
    <property type="entry name" value="N-ACYLNEURAMINATE CYTIDYLYLTRANSFERASE"/>
    <property type="match status" value="1"/>
</dbReference>
<dbReference type="SFLD" id="SFLDG01138">
    <property type="entry name" value="C1.6.2:_Deoxy-d-mannose-octulo"/>
    <property type="match status" value="1"/>
</dbReference>
<comment type="cofactor">
    <cofactor evidence="1 7">
        <name>Mg(2+)</name>
        <dbReference type="ChEBI" id="CHEBI:18420"/>
    </cofactor>
</comment>
<dbReference type="PATRIC" id="fig|746697.3.peg.2974"/>
<dbReference type="GO" id="GO:0016788">
    <property type="term" value="F:hydrolase activity, acting on ester bonds"/>
    <property type="evidence" value="ECO:0007669"/>
    <property type="project" value="InterPro"/>
</dbReference>
<evidence type="ECO:0000313" key="8">
    <source>
        <dbReference type="EMBL" id="AFL82363.1"/>
    </source>
</evidence>
<feature type="binding site" evidence="7">
    <location>
        <position position="102"/>
    </location>
    <ligand>
        <name>Mg(2+)</name>
        <dbReference type="ChEBI" id="CHEBI:18420"/>
    </ligand>
</feature>
<dbReference type="STRING" id="746697.Aeqsu_2922"/>
<name>I3YZE5_AEQSU</name>
<dbReference type="CDD" id="cd01630">
    <property type="entry name" value="HAD_KDO-like"/>
    <property type="match status" value="1"/>
</dbReference>
<dbReference type="GO" id="GO:0008781">
    <property type="term" value="F:N-acylneuraminate cytidylyltransferase activity"/>
    <property type="evidence" value="ECO:0007669"/>
    <property type="project" value="TreeGrafter"/>
</dbReference>
<evidence type="ECO:0000256" key="7">
    <source>
        <dbReference type="PIRSR" id="PIRSR006118-2"/>
    </source>
</evidence>
<reference evidence="8 9" key="1">
    <citation type="submission" date="2012-06" db="EMBL/GenBank/DDBJ databases">
        <title>The complete genome of Aequorivita sublithincola DSM 14238.</title>
        <authorList>
            <consortium name="US DOE Joint Genome Institute (JGI-PGF)"/>
            <person name="Lucas S."/>
            <person name="Copeland A."/>
            <person name="Lapidus A."/>
            <person name="Goodwin L."/>
            <person name="Pitluck S."/>
            <person name="Peters L."/>
            <person name="Munk A.C.C."/>
            <person name="Kyrpides N."/>
            <person name="Mavromatis K."/>
            <person name="Pagani I."/>
            <person name="Ivanova N."/>
            <person name="Ovchinnikova G."/>
            <person name="Zeytun A."/>
            <person name="Detter J.C."/>
            <person name="Han C."/>
            <person name="Land M."/>
            <person name="Hauser L."/>
            <person name="Markowitz V."/>
            <person name="Cheng J.-F."/>
            <person name="Hugenholtz P."/>
            <person name="Woyke T."/>
            <person name="Wu D."/>
            <person name="Tindall B."/>
            <person name="Faehnrich R."/>
            <person name="Brambilla E."/>
            <person name="Klenk H.-P."/>
            <person name="Eisen J.A."/>
        </authorList>
    </citation>
    <scope>NUCLEOTIDE SEQUENCE [LARGE SCALE GENOMIC DNA]</scope>
    <source>
        <strain evidence="9">DSM 14238 / LMG 21431 / ACAM 643 / 9-3</strain>
    </source>
</reference>
<gene>
    <name evidence="8" type="ordered locus">Aeqsu_2922</name>
</gene>
<dbReference type="eggNOG" id="COG1778">
    <property type="taxonomic scope" value="Bacteria"/>
</dbReference>
<comment type="similarity">
    <text evidence="2">Belongs to the KdsC family.</text>
</comment>
<dbReference type="InterPro" id="IPR010023">
    <property type="entry name" value="KdsC_fam"/>
</dbReference>
<feature type="binding site" evidence="7">
    <location>
        <position position="11"/>
    </location>
    <ligand>
        <name>substrate</name>
    </ligand>
</feature>
<keyword evidence="6 7" id="KW-0460">Magnesium</keyword>
<evidence type="ECO:0000313" key="9">
    <source>
        <dbReference type="Proteomes" id="UP000006049"/>
    </source>
</evidence>
<dbReference type="HOGENOM" id="CLU_106694_1_0_10"/>